<evidence type="ECO:0000256" key="2">
    <source>
        <dbReference type="ARBA" id="ARBA00041781"/>
    </source>
</evidence>
<dbReference type="InterPro" id="IPR007110">
    <property type="entry name" value="Ig-like_dom"/>
</dbReference>
<evidence type="ECO:0000259" key="6">
    <source>
        <dbReference type="PROSITE" id="PS50835"/>
    </source>
</evidence>
<comment type="subunit">
    <text evidence="4">Predominantly monomer of isoform CD22-beta. Also found as heterodimer of isoform CD22-beta and a shorter isoform. Interacts with PTPN6/SHP-1, LYN, SYK, PIK3R1/PIK3R2 and PLCG1 upon phosphorylation. Interacts with GRB2, INPP5D and SHC1 upon phosphorylation. May form a complex with INPP5D/SHIP, GRB2 and SHC1.</text>
</comment>
<dbReference type="Pfam" id="PF24518">
    <property type="entry name" value="Ig_CD22"/>
    <property type="match status" value="1"/>
</dbReference>
<feature type="compositionally biased region" description="Polar residues" evidence="5">
    <location>
        <begin position="270"/>
        <end position="279"/>
    </location>
</feature>
<dbReference type="InterPro" id="IPR056386">
    <property type="entry name" value="Ig_CD22"/>
</dbReference>
<feature type="domain" description="Ig-like" evidence="6">
    <location>
        <begin position="261"/>
        <end position="340"/>
    </location>
</feature>
<dbReference type="SMART" id="SM00409">
    <property type="entry name" value="IG"/>
    <property type="match status" value="2"/>
</dbReference>
<comment type="function">
    <text evidence="3">Most highly expressed siglec (sialic acid-binding immunoglobulin-like lectin) on B-cells that plays a role in various aspects of B-cell biology including differentiation, antigen presentation, and trafficking to bone marrow. Binds to alpha 2,6-linked sialic acid residues of surface molecules such as CD22 itself, CD45 and IgM in a cis configuration. Can also bind to ligands on other cells as an adhesion molecule in a trans configuration. Acts as an inhibitory coreceptor on the surface of B-cells and inhibits B-cell receptor induced signaling, characterized by inhibition of the calcium mobilization and cellular activation. Mechanistically, the immunoreceptor tyrosine-based inhibitory motif domain is phosphorylated by the Src kinase LYN, which in turn leads to the recruitment of the protein tyrosine phosphatase 1/PTPN6, leading to the negative regulation of BCR signaling. If this negative signaling from is of sufficient strength, apoptosis of the B-cell can be induced.</text>
</comment>
<dbReference type="InterPro" id="IPR003598">
    <property type="entry name" value="Ig_sub2"/>
</dbReference>
<feature type="region of interest" description="Disordered" evidence="5">
    <location>
        <begin position="246"/>
        <end position="279"/>
    </location>
</feature>
<evidence type="ECO:0000256" key="5">
    <source>
        <dbReference type="SAM" id="MobiDB-lite"/>
    </source>
</evidence>
<reference evidence="7" key="2">
    <citation type="submission" date="2025-09" db="UniProtKB">
        <authorList>
            <consortium name="Ensembl"/>
        </authorList>
    </citation>
    <scope>IDENTIFICATION</scope>
</reference>
<proteinExistence type="predicted"/>
<dbReference type="PROSITE" id="PS50835">
    <property type="entry name" value="IG_LIKE"/>
    <property type="match status" value="1"/>
</dbReference>
<dbReference type="PANTHER" id="PTHR46013:SF4">
    <property type="entry name" value="B-CELL RECEPTOR CD22-RELATED"/>
    <property type="match status" value="1"/>
</dbReference>
<accession>A0A8C3F5F4</accession>
<dbReference type="Gene3D" id="2.60.40.10">
    <property type="entry name" value="Immunoglobulins"/>
    <property type="match status" value="2"/>
</dbReference>
<dbReference type="InterPro" id="IPR013783">
    <property type="entry name" value="Ig-like_fold"/>
</dbReference>
<organism evidence="7 8">
    <name type="scientific">Chrysemys picta bellii</name>
    <name type="common">Western painted turtle</name>
    <name type="synonym">Emys bellii</name>
    <dbReference type="NCBI Taxonomy" id="8478"/>
    <lineage>
        <taxon>Eukaryota</taxon>
        <taxon>Metazoa</taxon>
        <taxon>Chordata</taxon>
        <taxon>Craniata</taxon>
        <taxon>Vertebrata</taxon>
        <taxon>Euteleostomi</taxon>
        <taxon>Archelosauria</taxon>
        <taxon>Testudinata</taxon>
        <taxon>Testudines</taxon>
        <taxon>Cryptodira</taxon>
        <taxon>Durocryptodira</taxon>
        <taxon>Testudinoidea</taxon>
        <taxon>Emydidae</taxon>
        <taxon>Chrysemys</taxon>
    </lineage>
</organism>
<dbReference type="SUPFAM" id="SSF48726">
    <property type="entry name" value="Immunoglobulin"/>
    <property type="match status" value="2"/>
</dbReference>
<dbReference type="InterPro" id="IPR003599">
    <property type="entry name" value="Ig_sub"/>
</dbReference>
<name>A0A8C3F5F4_CHRPI</name>
<dbReference type="Pfam" id="PF13895">
    <property type="entry name" value="Ig_2"/>
    <property type="match status" value="1"/>
</dbReference>
<evidence type="ECO:0000313" key="7">
    <source>
        <dbReference type="Ensembl" id="ENSCPBP00000003297.1"/>
    </source>
</evidence>
<protein>
    <recommendedName>
        <fullName evidence="1">B-cell receptor CD22</fullName>
    </recommendedName>
    <alternativeName>
        <fullName evidence="2">Sialic acid-binding Ig-like lectin 2</fullName>
    </alternativeName>
</protein>
<dbReference type="Proteomes" id="UP000694380">
    <property type="component" value="Unplaced"/>
</dbReference>
<dbReference type="AlphaFoldDB" id="A0A8C3F5F4"/>
<dbReference type="Ensembl" id="ENSCPBT00000004014.1">
    <property type="protein sequence ID" value="ENSCPBP00000003297.1"/>
    <property type="gene ID" value="ENSCPBG00000002664.1"/>
</dbReference>
<dbReference type="OMA" id="TWTINRK"/>
<dbReference type="GeneTree" id="ENSGT01150000286924"/>
<feature type="compositionally biased region" description="Low complexity" evidence="5">
    <location>
        <begin position="246"/>
        <end position="255"/>
    </location>
</feature>
<dbReference type="SMART" id="SM00408">
    <property type="entry name" value="IGc2"/>
    <property type="match status" value="1"/>
</dbReference>
<evidence type="ECO:0000256" key="4">
    <source>
        <dbReference type="ARBA" id="ARBA00046458"/>
    </source>
</evidence>
<reference evidence="7" key="1">
    <citation type="submission" date="2025-08" db="UniProtKB">
        <authorList>
            <consortium name="Ensembl"/>
        </authorList>
    </citation>
    <scope>IDENTIFICATION</scope>
</reference>
<sequence length="362" mass="39594">MCAAAQPVGRVPQLAGAGRWSDLRFLSLAGAYAQEWGVTLAPGPQAGWVGSCVTIPCSFTYPAGWNVRTVIWFWTRDRDHRDTDPIVYHSVETRVHADFKGRARYLGDLQHNCSLRVVGLRLSDNGTYRFRFYTARYGKSDTWLGQPGLQLNVTGNQVPSNPALPVSQANFCCSPPLPPALIVPPSRVPRLGSSGLLSPKPRVQILPAIPMPPYLFWPPGATWVRPCPLPAALDPFPLWPRSPPVSLRSRPMSPSHPTDAPKGVHVTAAPGTSPQEGESVTLTCNYTSSLPAPTSYAWYRGSHQLEGSQQEMVLKSIAVEQAGEYRCEADNGISHSRICSRSNRNEFRGVLGPVSPSWSFCP</sequence>
<keyword evidence="8" id="KW-1185">Reference proteome</keyword>
<evidence type="ECO:0000313" key="8">
    <source>
        <dbReference type="Proteomes" id="UP000694380"/>
    </source>
</evidence>
<dbReference type="PANTHER" id="PTHR46013">
    <property type="entry name" value="VASCULAR CELL ADHESION MOLECULE 1"/>
    <property type="match status" value="1"/>
</dbReference>
<evidence type="ECO:0000256" key="3">
    <source>
        <dbReference type="ARBA" id="ARBA00045430"/>
    </source>
</evidence>
<evidence type="ECO:0000256" key="1">
    <source>
        <dbReference type="ARBA" id="ARBA00040106"/>
    </source>
</evidence>
<dbReference type="InterPro" id="IPR036179">
    <property type="entry name" value="Ig-like_dom_sf"/>
</dbReference>